<reference evidence="1 2" key="2">
    <citation type="journal article" date="2017" name="Genome Biol.">
        <title>New reference genome sequences of hot pepper reveal the massive evolution of plant disease-resistance genes by retroduplication.</title>
        <authorList>
            <person name="Kim S."/>
            <person name="Park J."/>
            <person name="Yeom S.I."/>
            <person name="Kim Y.M."/>
            <person name="Seo E."/>
            <person name="Kim K.T."/>
            <person name="Kim M.S."/>
            <person name="Lee J.M."/>
            <person name="Cheong K."/>
            <person name="Shin H.S."/>
            <person name="Kim S.B."/>
            <person name="Han K."/>
            <person name="Lee J."/>
            <person name="Park M."/>
            <person name="Lee H.A."/>
            <person name="Lee H.Y."/>
            <person name="Lee Y."/>
            <person name="Oh S."/>
            <person name="Lee J.H."/>
            <person name="Choi E."/>
            <person name="Choi E."/>
            <person name="Lee S.E."/>
            <person name="Jeon J."/>
            <person name="Kim H."/>
            <person name="Choi G."/>
            <person name="Song H."/>
            <person name="Lee J."/>
            <person name="Lee S.C."/>
            <person name="Kwon J.K."/>
            <person name="Lee H.Y."/>
            <person name="Koo N."/>
            <person name="Hong Y."/>
            <person name="Kim R.W."/>
            <person name="Kang W.H."/>
            <person name="Huh J.H."/>
            <person name="Kang B.C."/>
            <person name="Yang T.J."/>
            <person name="Lee Y.H."/>
            <person name="Bennetzen J.L."/>
            <person name="Choi D."/>
        </authorList>
    </citation>
    <scope>NUCLEOTIDE SEQUENCE [LARGE SCALE GENOMIC DNA]</scope>
    <source>
        <strain evidence="2">cv. CM334</strain>
    </source>
</reference>
<dbReference type="GO" id="GO:0016602">
    <property type="term" value="C:CCAAT-binding factor complex"/>
    <property type="evidence" value="ECO:0000318"/>
    <property type="project" value="GO_Central"/>
</dbReference>
<dbReference type="EMBL" id="AYRZ02000004">
    <property type="protein sequence ID" value="PHT83289.1"/>
    <property type="molecule type" value="Genomic_DNA"/>
</dbReference>
<dbReference type="GO" id="GO:0006357">
    <property type="term" value="P:regulation of transcription by RNA polymerase II"/>
    <property type="evidence" value="ECO:0000318"/>
    <property type="project" value="GO_Central"/>
</dbReference>
<dbReference type="PANTHER" id="PTHR11064:SF141">
    <property type="entry name" value="NUCLEAR TRANSCRIPTION FACTOR Y SUBUNIT B-1"/>
    <property type="match status" value="1"/>
</dbReference>
<organism evidence="1 2">
    <name type="scientific">Capsicum annuum</name>
    <name type="common">Capsicum pepper</name>
    <dbReference type="NCBI Taxonomy" id="4072"/>
    <lineage>
        <taxon>Eukaryota</taxon>
        <taxon>Viridiplantae</taxon>
        <taxon>Streptophyta</taxon>
        <taxon>Embryophyta</taxon>
        <taxon>Tracheophyta</taxon>
        <taxon>Spermatophyta</taxon>
        <taxon>Magnoliopsida</taxon>
        <taxon>eudicotyledons</taxon>
        <taxon>Gunneridae</taxon>
        <taxon>Pentapetalae</taxon>
        <taxon>asterids</taxon>
        <taxon>lamiids</taxon>
        <taxon>Solanales</taxon>
        <taxon>Solanaceae</taxon>
        <taxon>Solanoideae</taxon>
        <taxon>Capsiceae</taxon>
        <taxon>Capsicum</taxon>
    </lineage>
</organism>
<dbReference type="Proteomes" id="UP000222542">
    <property type="component" value="Unassembled WGS sequence"/>
</dbReference>
<dbReference type="PANTHER" id="PTHR11064">
    <property type="entry name" value="CCAAT-BINDING TRANSCRIPTION FACTOR-RELATED"/>
    <property type="match status" value="1"/>
</dbReference>
<protein>
    <submittedName>
        <fullName evidence="1">Uncharacterized protein</fullName>
    </submittedName>
</protein>
<evidence type="ECO:0000313" key="2">
    <source>
        <dbReference type="Proteomes" id="UP000222542"/>
    </source>
</evidence>
<dbReference type="InterPro" id="IPR009072">
    <property type="entry name" value="Histone-fold"/>
</dbReference>
<dbReference type="Gramene" id="PHT83289">
    <property type="protein sequence ID" value="PHT83289"/>
    <property type="gene ID" value="T459_11732"/>
</dbReference>
<accession>A0A2G2ZMS7</accession>
<proteinExistence type="predicted"/>
<dbReference type="InterPro" id="IPR027113">
    <property type="entry name" value="Transc_fact_NFYB/HAP3"/>
</dbReference>
<dbReference type="STRING" id="4072.A0A2G2ZMS7"/>
<keyword evidence="2" id="KW-1185">Reference proteome</keyword>
<dbReference type="GO" id="GO:0046982">
    <property type="term" value="F:protein heterodimerization activity"/>
    <property type="evidence" value="ECO:0007669"/>
    <property type="project" value="InterPro"/>
</dbReference>
<dbReference type="GO" id="GO:0000981">
    <property type="term" value="F:DNA-binding transcription factor activity, RNA polymerase II-specific"/>
    <property type="evidence" value="ECO:0000318"/>
    <property type="project" value="GO_Central"/>
</dbReference>
<dbReference type="GO" id="GO:0001228">
    <property type="term" value="F:DNA-binding transcription activator activity, RNA polymerase II-specific"/>
    <property type="evidence" value="ECO:0007669"/>
    <property type="project" value="InterPro"/>
</dbReference>
<reference evidence="1 2" key="1">
    <citation type="journal article" date="2014" name="Nat. Genet.">
        <title>Genome sequence of the hot pepper provides insights into the evolution of pungency in Capsicum species.</title>
        <authorList>
            <person name="Kim S."/>
            <person name="Park M."/>
            <person name="Yeom S.I."/>
            <person name="Kim Y.M."/>
            <person name="Lee J.M."/>
            <person name="Lee H.A."/>
            <person name="Seo E."/>
            <person name="Choi J."/>
            <person name="Cheong K."/>
            <person name="Kim K.T."/>
            <person name="Jung K."/>
            <person name="Lee G.W."/>
            <person name="Oh S.K."/>
            <person name="Bae C."/>
            <person name="Kim S.B."/>
            <person name="Lee H.Y."/>
            <person name="Kim S.Y."/>
            <person name="Kim M.S."/>
            <person name="Kang B.C."/>
            <person name="Jo Y.D."/>
            <person name="Yang H.B."/>
            <person name="Jeong H.J."/>
            <person name="Kang W.H."/>
            <person name="Kwon J.K."/>
            <person name="Shin C."/>
            <person name="Lim J.Y."/>
            <person name="Park J.H."/>
            <person name="Huh J.H."/>
            <person name="Kim J.S."/>
            <person name="Kim B.D."/>
            <person name="Cohen O."/>
            <person name="Paran I."/>
            <person name="Suh M.C."/>
            <person name="Lee S.B."/>
            <person name="Kim Y.K."/>
            <person name="Shin Y."/>
            <person name="Noh S.J."/>
            <person name="Park J."/>
            <person name="Seo Y.S."/>
            <person name="Kwon S.Y."/>
            <person name="Kim H.A."/>
            <person name="Park J.M."/>
            <person name="Kim H.J."/>
            <person name="Choi S.B."/>
            <person name="Bosland P.W."/>
            <person name="Reeves G."/>
            <person name="Jo S.H."/>
            <person name="Lee B.W."/>
            <person name="Cho H.T."/>
            <person name="Choi H.S."/>
            <person name="Lee M.S."/>
            <person name="Yu Y."/>
            <person name="Do Choi Y."/>
            <person name="Park B.S."/>
            <person name="van Deynze A."/>
            <person name="Ashrafi H."/>
            <person name="Hill T."/>
            <person name="Kim W.T."/>
            <person name="Pai H.S."/>
            <person name="Ahn H.K."/>
            <person name="Yeam I."/>
            <person name="Giovannoni J.J."/>
            <person name="Rose J.K."/>
            <person name="Sorensen I."/>
            <person name="Lee S.J."/>
            <person name="Kim R.W."/>
            <person name="Choi I.Y."/>
            <person name="Choi B.S."/>
            <person name="Lim J.S."/>
            <person name="Lee Y.H."/>
            <person name="Choi D."/>
        </authorList>
    </citation>
    <scope>NUCLEOTIDE SEQUENCE [LARGE SCALE GENOMIC DNA]</scope>
    <source>
        <strain evidence="2">cv. CM334</strain>
    </source>
</reference>
<dbReference type="SUPFAM" id="SSF47113">
    <property type="entry name" value="Histone-fold"/>
    <property type="match status" value="1"/>
</dbReference>
<sequence>MDVEVLVCGLAWDFKCVFCSSTRQVTSIRKRRKTTNGDNLIWALTILGFEDYIEPLKGYLIRYREVIAVPPH</sequence>
<comment type="caution">
    <text evidence="1">The sequence shown here is derived from an EMBL/GenBank/DDBJ whole genome shotgun (WGS) entry which is preliminary data.</text>
</comment>
<dbReference type="AlphaFoldDB" id="A0A2G2ZMS7"/>
<gene>
    <name evidence="1" type="ORF">T459_11732</name>
</gene>
<evidence type="ECO:0000313" key="1">
    <source>
        <dbReference type="EMBL" id="PHT83289.1"/>
    </source>
</evidence>
<name>A0A2G2ZMS7_CAPAN</name>
<dbReference type="Gene3D" id="1.10.20.10">
    <property type="entry name" value="Histone, subunit A"/>
    <property type="match status" value="1"/>
</dbReference>
<dbReference type="SMR" id="A0A2G2ZMS7"/>